<comment type="subcellular location">
    <subcellularLocation>
        <location evidence="3">Membrane</location>
    </subcellularLocation>
</comment>
<evidence type="ECO:0000259" key="4">
    <source>
        <dbReference type="PROSITE" id="PS50222"/>
    </source>
</evidence>
<comment type="function">
    <text evidence="3">Acts as a calcium sensor. CBL proteins interact with CIPK serine-threonine protein kinases. Binding of a CBL protein to the regulatory NAF domain of a CIPK protein lead to the activation of the kinase in a calcium-dependent manner.</text>
</comment>
<comment type="subunit">
    <text evidence="3">Homodimer. Interacts with CIPK.</text>
</comment>
<evidence type="ECO:0000313" key="6">
    <source>
        <dbReference type="Proteomes" id="UP001314170"/>
    </source>
</evidence>
<dbReference type="SMART" id="SM00054">
    <property type="entry name" value="EFh"/>
    <property type="match status" value="6"/>
</dbReference>
<dbReference type="InterPro" id="IPR002048">
    <property type="entry name" value="EF_hand_dom"/>
</dbReference>
<dbReference type="Proteomes" id="UP001314170">
    <property type="component" value="Unassembled WGS sequence"/>
</dbReference>
<name>A0AAV1QR47_9ROSI</name>
<dbReference type="PANTHER" id="PTHR23056">
    <property type="entry name" value="CALCINEURIN B"/>
    <property type="match status" value="1"/>
</dbReference>
<dbReference type="InterPro" id="IPR011992">
    <property type="entry name" value="EF-hand-dom_pair"/>
</dbReference>
<feature type="domain" description="EF-hand" evidence="4">
    <location>
        <begin position="386"/>
        <end position="421"/>
    </location>
</feature>
<evidence type="ECO:0000313" key="5">
    <source>
        <dbReference type="EMBL" id="CAK7324176.1"/>
    </source>
</evidence>
<feature type="domain" description="EF-hand" evidence="4">
    <location>
        <begin position="67"/>
        <end position="102"/>
    </location>
</feature>
<dbReference type="PROSITE" id="PS50222">
    <property type="entry name" value="EF_HAND_2"/>
    <property type="match status" value="6"/>
</dbReference>
<reference evidence="5 6" key="1">
    <citation type="submission" date="2024-01" db="EMBL/GenBank/DDBJ databases">
        <authorList>
            <person name="Waweru B."/>
        </authorList>
    </citation>
    <scope>NUCLEOTIDE SEQUENCE [LARGE SCALE GENOMIC DNA]</scope>
</reference>
<dbReference type="EMBL" id="CAWUPB010000246">
    <property type="protein sequence ID" value="CAK7324176.1"/>
    <property type="molecule type" value="Genomic_DNA"/>
</dbReference>
<dbReference type="SUPFAM" id="SSF47473">
    <property type="entry name" value="EF-hand"/>
    <property type="match status" value="2"/>
</dbReference>
<keyword evidence="3" id="KW-0106">Calcium</keyword>
<organism evidence="5 6">
    <name type="scientific">Dovyalis caffra</name>
    <dbReference type="NCBI Taxonomy" id="77055"/>
    <lineage>
        <taxon>Eukaryota</taxon>
        <taxon>Viridiplantae</taxon>
        <taxon>Streptophyta</taxon>
        <taxon>Embryophyta</taxon>
        <taxon>Tracheophyta</taxon>
        <taxon>Spermatophyta</taxon>
        <taxon>Magnoliopsida</taxon>
        <taxon>eudicotyledons</taxon>
        <taxon>Gunneridae</taxon>
        <taxon>Pentapetalae</taxon>
        <taxon>rosids</taxon>
        <taxon>fabids</taxon>
        <taxon>Malpighiales</taxon>
        <taxon>Salicaceae</taxon>
        <taxon>Flacourtieae</taxon>
        <taxon>Dovyalis</taxon>
    </lineage>
</organism>
<dbReference type="GO" id="GO:0019722">
    <property type="term" value="P:calcium-mediated signaling"/>
    <property type="evidence" value="ECO:0007669"/>
    <property type="project" value="UniProtKB-UniRule"/>
</dbReference>
<evidence type="ECO:0000256" key="3">
    <source>
        <dbReference type="RuleBase" id="RU369080"/>
    </source>
</evidence>
<dbReference type="GO" id="GO:0005509">
    <property type="term" value="F:calcium ion binding"/>
    <property type="evidence" value="ECO:0007669"/>
    <property type="project" value="UniProtKB-UniRule"/>
</dbReference>
<sequence length="479" mass="54658">MGCYPSKRNKNTPGYEDPTVLAAETPFTVSEVDALYELFKKLSSSVIDDGLIHKEELQLALFRNKNKRNLFADRIFDLFDVKRNGVIEFGEFVRSLGIFHPNAPVEDKIHFAFRLYDLRQTGFIEREELKEMVLALLYESDLLLSDDVVETIVDKTFSDADLKGDGRIDTEEWKEFVSKNPTLIKNMTLPYLKDITLAFPSFVLSTEVEDSEMSLSLCQAMADQEIEVGDGYEVICNCNQQYCIMDSGYVFQIVSLCCLPIHLHVPCDNGLCFLVLPLKLSSYITEREGFLLTPAKIPKPGNSRLKAAVTVNEVEALHELFKKLSCSVIDDGYINKEELQFALFRTYNKKNLFADRMFDLFDVKCNGVIEFGEFVRSLGVFHPNAPVEEKIHFTFRLYDLRQTGFIEREELKEMVLAILHESDLELSDDVVEIMVDKTFSDADTEGDGKIDAEEWKEFVSKNPSLIKNMTLPYLKVGTA</sequence>
<dbReference type="PANTHER" id="PTHR23056:SF110">
    <property type="entry name" value="CALMODULIN"/>
    <property type="match status" value="1"/>
</dbReference>
<dbReference type="GO" id="GO:0016020">
    <property type="term" value="C:membrane"/>
    <property type="evidence" value="ECO:0007669"/>
    <property type="project" value="UniProtKB-SubCell"/>
</dbReference>
<protein>
    <recommendedName>
        <fullName evidence="3">Calcineurin B-like protein</fullName>
    </recommendedName>
</protein>
<feature type="domain" description="EF-hand" evidence="4">
    <location>
        <begin position="349"/>
        <end position="384"/>
    </location>
</feature>
<evidence type="ECO:0000256" key="2">
    <source>
        <dbReference type="ARBA" id="ARBA00023774"/>
    </source>
</evidence>
<evidence type="ECO:0000256" key="1">
    <source>
        <dbReference type="ARBA" id="ARBA00022737"/>
    </source>
</evidence>
<keyword evidence="1 3" id="KW-0677">Repeat</keyword>
<dbReference type="FunFam" id="1.10.238.10:FF:000073">
    <property type="entry name" value="calcineurin B-like protein 3"/>
    <property type="match status" value="2"/>
</dbReference>
<comment type="caution">
    <text evidence="5">The sequence shown here is derived from an EMBL/GenBank/DDBJ whole genome shotgun (WGS) entry which is preliminary data.</text>
</comment>
<accession>A0AAV1QR47</accession>
<comment type="similarity">
    <text evidence="2 3">Belongs to the calcineurin regulatory subunit family.</text>
</comment>
<feature type="domain" description="EF-hand" evidence="4">
    <location>
        <begin position="430"/>
        <end position="465"/>
    </location>
</feature>
<proteinExistence type="inferred from homology"/>
<dbReference type="PRINTS" id="PR00450">
    <property type="entry name" value="RECOVERIN"/>
</dbReference>
<keyword evidence="3" id="KW-0472">Membrane</keyword>
<dbReference type="GO" id="GO:0019900">
    <property type="term" value="F:kinase binding"/>
    <property type="evidence" value="ECO:0007669"/>
    <property type="project" value="UniProtKB-UniRule"/>
</dbReference>
<feature type="domain" description="EF-hand" evidence="4">
    <location>
        <begin position="148"/>
        <end position="183"/>
    </location>
</feature>
<keyword evidence="6" id="KW-1185">Reference proteome</keyword>
<gene>
    <name evidence="5" type="ORF">DCAF_LOCUS1813</name>
</gene>
<dbReference type="Pfam" id="PF13499">
    <property type="entry name" value="EF-hand_7"/>
    <property type="match status" value="2"/>
</dbReference>
<feature type="domain" description="EF-hand" evidence="4">
    <location>
        <begin position="104"/>
        <end position="139"/>
    </location>
</feature>
<dbReference type="Pfam" id="PF13202">
    <property type="entry name" value="EF-hand_5"/>
    <property type="match status" value="1"/>
</dbReference>
<dbReference type="Gene3D" id="1.10.238.10">
    <property type="entry name" value="EF-hand"/>
    <property type="match status" value="2"/>
</dbReference>
<keyword evidence="3" id="KW-0479">Metal-binding</keyword>
<dbReference type="CDD" id="cd00051">
    <property type="entry name" value="EFh"/>
    <property type="match status" value="2"/>
</dbReference>
<dbReference type="InterPro" id="IPR045198">
    <property type="entry name" value="CNBL1-10"/>
</dbReference>
<dbReference type="AlphaFoldDB" id="A0AAV1QR47"/>